<dbReference type="Gene3D" id="3.40.50.620">
    <property type="entry name" value="HUPs"/>
    <property type="match status" value="1"/>
</dbReference>
<dbReference type="PANTHER" id="PTHR30336:SF20">
    <property type="entry name" value="DUF218 DOMAIN-CONTAINING PROTEIN"/>
    <property type="match status" value="1"/>
</dbReference>
<dbReference type="InterPro" id="IPR014729">
    <property type="entry name" value="Rossmann-like_a/b/a_fold"/>
</dbReference>
<sequence length="219" mass="24974">MAFSEETIRLAQQIWDYHHVNHTLQPADCIMVLGSHDLRVAERGAELWLQGYAPWLLFAGGLGRLTLGLWQETEADKFAAVAQQMGVPAENILIENRSTNTGENVALSYQLLQARQIKVKRFILVQKPYMERRTLATFEKQWPGEQTEILVTSPQIAFKDYPNQDVTLEEVISIMLGDLQRIKVYPEKGFQTYQPIPAEVWAAYEQLVAQGFTSHLIAE</sequence>
<feature type="domain" description="DUF218" evidence="1">
    <location>
        <begin position="28"/>
        <end position="148"/>
    </location>
</feature>
<dbReference type="CDD" id="cd06259">
    <property type="entry name" value="YdcF-like"/>
    <property type="match status" value="1"/>
</dbReference>
<dbReference type="InterPro" id="IPR003848">
    <property type="entry name" value="DUF218"/>
</dbReference>
<proteinExistence type="predicted"/>
<dbReference type="RefSeq" id="WP_185270400.1">
    <property type="nucleotide sequence ID" value="NZ_CP055156.1"/>
</dbReference>
<accession>A0A7G7G9T4</accession>
<dbReference type="PANTHER" id="PTHR30336">
    <property type="entry name" value="INNER MEMBRANE PROTEIN, PROBABLE PERMEASE"/>
    <property type="match status" value="1"/>
</dbReference>
<dbReference type="Pfam" id="PF02698">
    <property type="entry name" value="DUF218"/>
    <property type="match status" value="1"/>
</dbReference>
<dbReference type="KEGG" id="aswu:HUW51_14740"/>
<dbReference type="AlphaFoldDB" id="A0A7G7G9T4"/>
<reference evidence="2 3" key="1">
    <citation type="journal article" date="2018" name="Int. J. Syst. Evol. Microbiol.">
        <title>Adhaeribacter swui sp. nov., isolated from wet mud.</title>
        <authorList>
            <person name="Kim D.U."/>
            <person name="Kim K.W."/>
            <person name="Kang M.S."/>
            <person name="Kim J.Y."/>
            <person name="Jang J.H."/>
            <person name="Kim M.K."/>
        </authorList>
    </citation>
    <scope>NUCLEOTIDE SEQUENCE [LARGE SCALE GENOMIC DNA]</scope>
    <source>
        <strain evidence="2 3">KCTC 52873</strain>
    </source>
</reference>
<evidence type="ECO:0000313" key="3">
    <source>
        <dbReference type="Proteomes" id="UP000515237"/>
    </source>
</evidence>
<gene>
    <name evidence="2" type="ORF">HUW51_14740</name>
</gene>
<evidence type="ECO:0000259" key="1">
    <source>
        <dbReference type="Pfam" id="PF02698"/>
    </source>
</evidence>
<dbReference type="Proteomes" id="UP000515237">
    <property type="component" value="Chromosome"/>
</dbReference>
<keyword evidence="3" id="KW-1185">Reference proteome</keyword>
<dbReference type="EMBL" id="CP055156">
    <property type="protein sequence ID" value="QNF33918.1"/>
    <property type="molecule type" value="Genomic_DNA"/>
</dbReference>
<evidence type="ECO:0000313" key="2">
    <source>
        <dbReference type="EMBL" id="QNF33918.1"/>
    </source>
</evidence>
<dbReference type="InterPro" id="IPR051599">
    <property type="entry name" value="Cell_Envelope_Assoc"/>
</dbReference>
<protein>
    <submittedName>
        <fullName evidence="2">YdcF family protein</fullName>
    </submittedName>
</protein>
<organism evidence="2 3">
    <name type="scientific">Adhaeribacter swui</name>
    <dbReference type="NCBI Taxonomy" id="2086471"/>
    <lineage>
        <taxon>Bacteria</taxon>
        <taxon>Pseudomonadati</taxon>
        <taxon>Bacteroidota</taxon>
        <taxon>Cytophagia</taxon>
        <taxon>Cytophagales</taxon>
        <taxon>Hymenobacteraceae</taxon>
        <taxon>Adhaeribacter</taxon>
    </lineage>
</organism>
<dbReference type="GO" id="GO:0005886">
    <property type="term" value="C:plasma membrane"/>
    <property type="evidence" value="ECO:0007669"/>
    <property type="project" value="TreeGrafter"/>
</dbReference>
<name>A0A7G7G9T4_9BACT</name>